<dbReference type="InParanoid" id="H0ELD2"/>
<accession>H0ELD2</accession>
<feature type="compositionally biased region" description="Polar residues" evidence="1">
    <location>
        <begin position="15"/>
        <end position="26"/>
    </location>
</feature>
<gene>
    <name evidence="2" type="ORF">M7I_3395</name>
</gene>
<sequence>MTGEKLHTSKFVTAINMSAGQPSSPKKSGLDPYYQKSNVTEMANCYHPTRTPESVLAVAVNEEKLKKARTAVEAINKRDTDIKPEIIISLDHQDIVLEVVAASKKRLGQKFWDECDDPEVVGLKEAEKAILAQRRQEAVQKEEERIHKDEPDKSASGFARRSKSEDFIL</sequence>
<protein>
    <submittedName>
        <fullName evidence="2">Uncharacterized protein</fullName>
    </submittedName>
</protein>
<name>H0ELD2_GLAL7</name>
<evidence type="ECO:0000256" key="1">
    <source>
        <dbReference type="SAM" id="MobiDB-lite"/>
    </source>
</evidence>
<comment type="caution">
    <text evidence="2">The sequence shown here is derived from an EMBL/GenBank/DDBJ whole genome shotgun (WGS) entry which is preliminary data.</text>
</comment>
<proteinExistence type="predicted"/>
<dbReference type="Proteomes" id="UP000005446">
    <property type="component" value="Unassembled WGS sequence"/>
</dbReference>
<reference evidence="2 3" key="1">
    <citation type="journal article" date="2012" name="Eukaryot. Cell">
        <title>Genome sequence of the fungus Glarea lozoyensis: the first genome sequence of a species from the Helotiaceae family.</title>
        <authorList>
            <person name="Youssar L."/>
            <person name="Gruening B.A."/>
            <person name="Erxleben A."/>
            <person name="Guenther S."/>
            <person name="Huettel W."/>
        </authorList>
    </citation>
    <scope>NUCLEOTIDE SEQUENCE [LARGE SCALE GENOMIC DNA]</scope>
    <source>
        <strain evidence="3">ATCC 74030 / MF5533</strain>
    </source>
</reference>
<dbReference type="EMBL" id="AGUE01000076">
    <property type="protein sequence ID" value="EHL00651.1"/>
    <property type="molecule type" value="Genomic_DNA"/>
</dbReference>
<dbReference type="HOGENOM" id="CLU_1713453_0_0_1"/>
<feature type="region of interest" description="Disordered" evidence="1">
    <location>
        <begin position="1"/>
        <end position="33"/>
    </location>
</feature>
<feature type="compositionally biased region" description="Basic and acidic residues" evidence="1">
    <location>
        <begin position="136"/>
        <end position="153"/>
    </location>
</feature>
<dbReference type="OrthoDB" id="10280414at2759"/>
<evidence type="ECO:0000313" key="2">
    <source>
        <dbReference type="EMBL" id="EHL00651.1"/>
    </source>
</evidence>
<feature type="region of interest" description="Disordered" evidence="1">
    <location>
        <begin position="136"/>
        <end position="169"/>
    </location>
</feature>
<dbReference type="AlphaFoldDB" id="H0ELD2"/>
<keyword evidence="3" id="KW-1185">Reference proteome</keyword>
<organism evidence="2 3">
    <name type="scientific">Glarea lozoyensis (strain ATCC 74030 / MF5533)</name>
    <dbReference type="NCBI Taxonomy" id="1104152"/>
    <lineage>
        <taxon>Eukaryota</taxon>
        <taxon>Fungi</taxon>
        <taxon>Dikarya</taxon>
        <taxon>Ascomycota</taxon>
        <taxon>Pezizomycotina</taxon>
        <taxon>Leotiomycetes</taxon>
        <taxon>Helotiales</taxon>
        <taxon>Helotiaceae</taxon>
        <taxon>Glarea</taxon>
    </lineage>
</organism>
<evidence type="ECO:0000313" key="3">
    <source>
        <dbReference type="Proteomes" id="UP000005446"/>
    </source>
</evidence>